<keyword evidence="3" id="KW-1185">Reference proteome</keyword>
<keyword evidence="1" id="KW-0812">Transmembrane</keyword>
<sequence length="72" mass="7619">MVAVVVICVVVFSIGVLLLVFRERVASLGGDVEKRAGAMAIPMSRGRRTGHIVVVGVGFIAFASYLALRVFA</sequence>
<name>A0ABV7WM83_9MICO</name>
<keyword evidence="1" id="KW-0472">Membrane</keyword>
<feature type="transmembrane region" description="Helical" evidence="1">
    <location>
        <begin position="50"/>
        <end position="68"/>
    </location>
</feature>
<evidence type="ECO:0000313" key="3">
    <source>
        <dbReference type="Proteomes" id="UP001595685"/>
    </source>
</evidence>
<comment type="caution">
    <text evidence="2">The sequence shown here is derived from an EMBL/GenBank/DDBJ whole genome shotgun (WGS) entry which is preliminary data.</text>
</comment>
<organism evidence="2 3">
    <name type="scientific">Aquipuribacter hungaricus</name>
    <dbReference type="NCBI Taxonomy" id="545624"/>
    <lineage>
        <taxon>Bacteria</taxon>
        <taxon>Bacillati</taxon>
        <taxon>Actinomycetota</taxon>
        <taxon>Actinomycetes</taxon>
        <taxon>Micrococcales</taxon>
        <taxon>Intrasporangiaceae</taxon>
        <taxon>Aquipuribacter</taxon>
    </lineage>
</organism>
<dbReference type="EMBL" id="JBHRWW010000027">
    <property type="protein sequence ID" value="MFC3690512.1"/>
    <property type="molecule type" value="Genomic_DNA"/>
</dbReference>
<dbReference type="Proteomes" id="UP001595685">
    <property type="component" value="Unassembled WGS sequence"/>
</dbReference>
<accession>A0ABV7WM83</accession>
<evidence type="ECO:0000256" key="1">
    <source>
        <dbReference type="SAM" id="Phobius"/>
    </source>
</evidence>
<evidence type="ECO:0000313" key="2">
    <source>
        <dbReference type="EMBL" id="MFC3690512.1"/>
    </source>
</evidence>
<dbReference type="RefSeq" id="WP_340291918.1">
    <property type="nucleotide sequence ID" value="NZ_JBBEOI010000053.1"/>
</dbReference>
<reference evidence="3" key="1">
    <citation type="journal article" date="2019" name="Int. J. Syst. Evol. Microbiol.">
        <title>The Global Catalogue of Microorganisms (GCM) 10K type strain sequencing project: providing services to taxonomists for standard genome sequencing and annotation.</title>
        <authorList>
            <consortium name="The Broad Institute Genomics Platform"/>
            <consortium name="The Broad Institute Genome Sequencing Center for Infectious Disease"/>
            <person name="Wu L."/>
            <person name="Ma J."/>
        </authorList>
    </citation>
    <scope>NUCLEOTIDE SEQUENCE [LARGE SCALE GENOMIC DNA]</scope>
    <source>
        <strain evidence="3">NCAIM B.02333</strain>
    </source>
</reference>
<gene>
    <name evidence="2" type="ORF">ACFOLH_19360</name>
</gene>
<keyword evidence="1" id="KW-1133">Transmembrane helix</keyword>
<proteinExistence type="predicted"/>
<protein>
    <submittedName>
        <fullName evidence="2">Uncharacterized protein</fullName>
    </submittedName>
</protein>